<reference evidence="4" key="2">
    <citation type="submission" date="2015-01" db="EMBL/GenBank/DDBJ databases">
        <title>Evolutionary Origins and Diversification of the Mycorrhizal Mutualists.</title>
        <authorList>
            <consortium name="DOE Joint Genome Institute"/>
            <consortium name="Mycorrhizal Genomics Consortium"/>
            <person name="Kohler A."/>
            <person name="Kuo A."/>
            <person name="Nagy L.G."/>
            <person name="Floudas D."/>
            <person name="Copeland A."/>
            <person name="Barry K.W."/>
            <person name="Cichocki N."/>
            <person name="Veneault-Fourrey C."/>
            <person name="LaButti K."/>
            <person name="Lindquist E.A."/>
            <person name="Lipzen A."/>
            <person name="Lundell T."/>
            <person name="Morin E."/>
            <person name="Murat C."/>
            <person name="Riley R."/>
            <person name="Ohm R."/>
            <person name="Sun H."/>
            <person name="Tunlid A."/>
            <person name="Henrissat B."/>
            <person name="Grigoriev I.V."/>
            <person name="Hibbett D.S."/>
            <person name="Martin F."/>
        </authorList>
    </citation>
    <scope>NUCLEOTIDE SEQUENCE [LARGE SCALE GENOMIC DNA]</scope>
    <source>
        <strain evidence="4">MAFF 305830</strain>
    </source>
</reference>
<keyword evidence="2" id="KW-0812">Transmembrane</keyword>
<evidence type="ECO:0000313" key="4">
    <source>
        <dbReference type="Proteomes" id="UP000054097"/>
    </source>
</evidence>
<evidence type="ECO:0000256" key="1">
    <source>
        <dbReference type="SAM" id="MobiDB-lite"/>
    </source>
</evidence>
<accession>A0A0C3BRC8</accession>
<feature type="region of interest" description="Disordered" evidence="1">
    <location>
        <begin position="299"/>
        <end position="354"/>
    </location>
</feature>
<dbReference type="HOGENOM" id="CLU_067172_0_0_1"/>
<keyword evidence="2" id="KW-1133">Transmembrane helix</keyword>
<name>A0A0C3BRC8_SERVB</name>
<evidence type="ECO:0000256" key="2">
    <source>
        <dbReference type="SAM" id="Phobius"/>
    </source>
</evidence>
<protein>
    <submittedName>
        <fullName evidence="3">Uncharacterized protein</fullName>
    </submittedName>
</protein>
<feature type="compositionally biased region" description="Polar residues" evidence="1">
    <location>
        <begin position="329"/>
        <end position="343"/>
    </location>
</feature>
<feature type="transmembrane region" description="Helical" evidence="2">
    <location>
        <begin position="67"/>
        <end position="87"/>
    </location>
</feature>
<dbReference type="AlphaFoldDB" id="A0A0C3BRC8"/>
<proteinExistence type="predicted"/>
<feature type="transmembrane region" description="Helical" evidence="2">
    <location>
        <begin position="36"/>
        <end position="55"/>
    </location>
</feature>
<organism evidence="3 4">
    <name type="scientific">Serendipita vermifera MAFF 305830</name>
    <dbReference type="NCBI Taxonomy" id="933852"/>
    <lineage>
        <taxon>Eukaryota</taxon>
        <taxon>Fungi</taxon>
        <taxon>Dikarya</taxon>
        <taxon>Basidiomycota</taxon>
        <taxon>Agaricomycotina</taxon>
        <taxon>Agaricomycetes</taxon>
        <taxon>Sebacinales</taxon>
        <taxon>Serendipitaceae</taxon>
        <taxon>Serendipita</taxon>
    </lineage>
</organism>
<reference evidence="3 4" key="1">
    <citation type="submission" date="2014-04" db="EMBL/GenBank/DDBJ databases">
        <authorList>
            <consortium name="DOE Joint Genome Institute"/>
            <person name="Kuo A."/>
            <person name="Zuccaro A."/>
            <person name="Kohler A."/>
            <person name="Nagy L.G."/>
            <person name="Floudas D."/>
            <person name="Copeland A."/>
            <person name="Barry K.W."/>
            <person name="Cichocki N."/>
            <person name="Veneault-Fourrey C."/>
            <person name="LaButti K."/>
            <person name="Lindquist E.A."/>
            <person name="Lipzen A."/>
            <person name="Lundell T."/>
            <person name="Morin E."/>
            <person name="Murat C."/>
            <person name="Sun H."/>
            <person name="Tunlid A."/>
            <person name="Henrissat B."/>
            <person name="Grigoriev I.V."/>
            <person name="Hibbett D.S."/>
            <person name="Martin F."/>
            <person name="Nordberg H.P."/>
            <person name="Cantor M.N."/>
            <person name="Hua S.X."/>
        </authorList>
    </citation>
    <scope>NUCLEOTIDE SEQUENCE [LARGE SCALE GENOMIC DNA]</scope>
    <source>
        <strain evidence="3 4">MAFF 305830</strain>
    </source>
</reference>
<sequence>MSAEDASLAAKGIVIIIPIPDVHDNWSAPPLVKASFAFEIIWFIISLFQLLGLFNYTQLPAGTRRPYVILIYATLATVVYYLMVAIGTNLQGRVHYVITDRMNIATSFFYIVAVVLQPVASLSLARQLGFALQSARSLANGPIVSRPWKRTLDWTLVGVTFIIYIAALGNNASYVAAARRETPTTSQSQAYSRTSLALGHTITALVVVLSLNVIISLISLFRAAKRVQWSDQTFARLGYVIVPFSAAYALQWLIFHIYFATTSSTSTSYNVLAANFARVMVEGVCRIAITGGLLANLPEPPKKAPKAPKTTTQQTPTTTAAMQQIPVYQPNTPIPSSYTQPSQPYAVRTNDDYR</sequence>
<dbReference type="Proteomes" id="UP000054097">
    <property type="component" value="Unassembled WGS sequence"/>
</dbReference>
<feature type="transmembrane region" description="Helical" evidence="2">
    <location>
        <begin position="107"/>
        <end position="125"/>
    </location>
</feature>
<feature type="transmembrane region" description="Helical" evidence="2">
    <location>
        <begin position="154"/>
        <end position="177"/>
    </location>
</feature>
<feature type="transmembrane region" description="Helical" evidence="2">
    <location>
        <begin position="233"/>
        <end position="259"/>
    </location>
</feature>
<dbReference type="EMBL" id="KN824277">
    <property type="protein sequence ID" value="KIM34021.1"/>
    <property type="molecule type" value="Genomic_DNA"/>
</dbReference>
<feature type="transmembrane region" description="Helical" evidence="2">
    <location>
        <begin position="197"/>
        <end position="221"/>
    </location>
</feature>
<feature type="compositionally biased region" description="Low complexity" evidence="1">
    <location>
        <begin position="307"/>
        <end position="324"/>
    </location>
</feature>
<keyword evidence="4" id="KW-1185">Reference proteome</keyword>
<gene>
    <name evidence="3" type="ORF">M408DRAFT_325559</name>
</gene>
<evidence type="ECO:0000313" key="3">
    <source>
        <dbReference type="EMBL" id="KIM34021.1"/>
    </source>
</evidence>
<keyword evidence="2" id="KW-0472">Membrane</keyword>